<name>A0A2G8RTU4_9APHY</name>
<keyword evidence="2" id="KW-1185">Reference proteome</keyword>
<comment type="caution">
    <text evidence="1">The sequence shown here is derived from an EMBL/GenBank/DDBJ whole genome shotgun (WGS) entry which is preliminary data.</text>
</comment>
<proteinExistence type="predicted"/>
<evidence type="ECO:0000313" key="2">
    <source>
        <dbReference type="Proteomes" id="UP000230002"/>
    </source>
</evidence>
<dbReference type="EMBL" id="AYKW01000056">
    <property type="protein sequence ID" value="PIL24936.1"/>
    <property type="molecule type" value="Genomic_DNA"/>
</dbReference>
<protein>
    <submittedName>
        <fullName evidence="1">Uncharacterized protein</fullName>
    </submittedName>
</protein>
<reference evidence="1 2" key="1">
    <citation type="journal article" date="2015" name="Sci. Rep.">
        <title>Chromosome-level genome map provides insights into diverse defense mechanisms in the medicinal fungus Ganoderma sinense.</title>
        <authorList>
            <person name="Zhu Y."/>
            <person name="Xu J."/>
            <person name="Sun C."/>
            <person name="Zhou S."/>
            <person name="Xu H."/>
            <person name="Nelson D.R."/>
            <person name="Qian J."/>
            <person name="Song J."/>
            <person name="Luo H."/>
            <person name="Xiang L."/>
            <person name="Li Y."/>
            <person name="Xu Z."/>
            <person name="Ji A."/>
            <person name="Wang L."/>
            <person name="Lu S."/>
            <person name="Hayward A."/>
            <person name="Sun W."/>
            <person name="Li X."/>
            <person name="Schwartz D.C."/>
            <person name="Wang Y."/>
            <person name="Chen S."/>
        </authorList>
    </citation>
    <scope>NUCLEOTIDE SEQUENCE [LARGE SCALE GENOMIC DNA]</scope>
    <source>
        <strain evidence="1 2">ZZ0214-1</strain>
    </source>
</reference>
<evidence type="ECO:0000313" key="1">
    <source>
        <dbReference type="EMBL" id="PIL24936.1"/>
    </source>
</evidence>
<gene>
    <name evidence="1" type="ORF">GSI_12823</name>
</gene>
<dbReference type="OrthoDB" id="2749067at2759"/>
<accession>A0A2G8RTU4</accession>
<dbReference type="Proteomes" id="UP000230002">
    <property type="component" value="Unassembled WGS sequence"/>
</dbReference>
<sequence length="241" mass="26715">MSVITLNQAIVPTIWPGELGRIAASRFDKQVRSSWRFVPESSTGLHHWALVIENENDEARAGERHLVYAPDIADPTWSRSSTTISAFDVAIILHGFVSEVNLSPLGTWSKELNRKANNAPSAKQTLSLVSGGCNQPFGAQQQTLSSITEFIALKIGLRHYPAHSEDEINLERQVFTKIKNPSTAKKPSSKADDIAPYVRDPDMWRQWSLKPLQAYNLVPKALSNANNTVPRIVSPPVLPLM</sequence>
<organism evidence="1 2">
    <name type="scientific">Ganoderma sinense ZZ0214-1</name>
    <dbReference type="NCBI Taxonomy" id="1077348"/>
    <lineage>
        <taxon>Eukaryota</taxon>
        <taxon>Fungi</taxon>
        <taxon>Dikarya</taxon>
        <taxon>Basidiomycota</taxon>
        <taxon>Agaricomycotina</taxon>
        <taxon>Agaricomycetes</taxon>
        <taxon>Polyporales</taxon>
        <taxon>Polyporaceae</taxon>
        <taxon>Ganoderma</taxon>
    </lineage>
</organism>
<dbReference type="AlphaFoldDB" id="A0A2G8RTU4"/>